<protein>
    <submittedName>
        <fullName evidence="2">DUF5680 domain-containing protein</fullName>
    </submittedName>
</protein>
<dbReference type="Pfam" id="PF18931">
    <property type="entry name" value="DUF5680"/>
    <property type="match status" value="1"/>
</dbReference>
<feature type="domain" description="DUF5680" evidence="1">
    <location>
        <begin position="46"/>
        <end position="146"/>
    </location>
</feature>
<dbReference type="Proteomes" id="UP001178662">
    <property type="component" value="Chromosome"/>
</dbReference>
<evidence type="ECO:0000313" key="2">
    <source>
        <dbReference type="EMBL" id="WEK54402.1"/>
    </source>
</evidence>
<organism evidence="2 3">
    <name type="scientific">Candidatus Cohnella colombiensis</name>
    <dbReference type="NCBI Taxonomy" id="3121368"/>
    <lineage>
        <taxon>Bacteria</taxon>
        <taxon>Bacillati</taxon>
        <taxon>Bacillota</taxon>
        <taxon>Bacilli</taxon>
        <taxon>Bacillales</taxon>
        <taxon>Paenibacillaceae</taxon>
        <taxon>Cohnella</taxon>
    </lineage>
</organism>
<accession>A0AA95EYN4</accession>
<evidence type="ECO:0000313" key="3">
    <source>
        <dbReference type="Proteomes" id="UP001178662"/>
    </source>
</evidence>
<gene>
    <name evidence="2" type="ORF">P0Y55_18000</name>
</gene>
<proteinExistence type="predicted"/>
<keyword evidence="3" id="KW-1185">Reference proteome</keyword>
<dbReference type="InterPro" id="IPR043735">
    <property type="entry name" value="DUF5680"/>
</dbReference>
<dbReference type="EMBL" id="CP119317">
    <property type="protein sequence ID" value="WEK54402.1"/>
    <property type="molecule type" value="Genomic_DNA"/>
</dbReference>
<name>A0AA95EYN4_9BACL</name>
<reference evidence="2" key="1">
    <citation type="submission" date="2023-03" db="EMBL/GenBank/DDBJ databases">
        <title>Andean soil-derived lignocellulolytic bacterial consortium as a source of novel taxa and putative plastic-active enzymes.</title>
        <authorList>
            <person name="Diaz-Garcia L."/>
            <person name="Chuvochina M."/>
            <person name="Feuerriegel G."/>
            <person name="Bunk B."/>
            <person name="Sproer C."/>
            <person name="Streit W.R."/>
            <person name="Rodriguez L.M."/>
            <person name="Overmann J."/>
            <person name="Jimenez D.J."/>
        </authorList>
    </citation>
    <scope>NUCLEOTIDE SEQUENCE</scope>
    <source>
        <strain evidence="2">MAG 2441</strain>
    </source>
</reference>
<sequence length="148" mass="16997">MENKAVIEFLIEAKKVTYAGEGSEISPSRPESHDLQFIKGNLRYIDTYLGSEKFAGEEALWENDKPFWAMNYVGRVIADGFSGDFLKEVLKNVPHNMPFRGPNIYKNDIFTYKCTVDGNFEWFSGYEEILIGNTKIYECMFHGGVIKE</sequence>
<evidence type="ECO:0000259" key="1">
    <source>
        <dbReference type="Pfam" id="PF18931"/>
    </source>
</evidence>
<dbReference type="AlphaFoldDB" id="A0AA95EYN4"/>